<comment type="caution">
    <text evidence="1">The sequence shown here is derived from an EMBL/GenBank/DDBJ whole genome shotgun (WGS) entry which is preliminary data.</text>
</comment>
<dbReference type="Proteomes" id="UP001374599">
    <property type="component" value="Unassembled WGS sequence"/>
</dbReference>
<reference evidence="1" key="1">
    <citation type="submission" date="2023-09" db="EMBL/GenBank/DDBJ databases">
        <title>Vallitalea sediminicola and Vallitalea maricola sp. nov., anaerobic bacteria isolated from marine sediment.</title>
        <authorList>
            <person name="Hirano S."/>
            <person name="Maeda A."/>
            <person name="Terahara T."/>
            <person name="Mori K."/>
            <person name="Hamada M."/>
            <person name="Matsumoto R."/>
            <person name="Kobayashi T."/>
        </authorList>
    </citation>
    <scope>NUCLEOTIDE SEQUENCE</scope>
    <source>
        <strain evidence="1">AN17-2</strain>
    </source>
</reference>
<name>A0ACB5UDB7_9FIRM</name>
<sequence length="148" mass="17478">MFGLTPFNNNPIRKSNSFNNDFYDMIDDFFNNSFLPVRNLYNDTFKVDVKESDKDYLVEAELPGINKEDVKLDYNDSRLTINVNHEENVDEEKDYYIHRERKRTSMQRGIYLKDIVPEEISAQLKDGVLKIVVPKKEKSDNTFNIEVN</sequence>
<organism evidence="1 2">
    <name type="scientific">Vallitalea maricola</name>
    <dbReference type="NCBI Taxonomy" id="3074433"/>
    <lineage>
        <taxon>Bacteria</taxon>
        <taxon>Bacillati</taxon>
        <taxon>Bacillota</taxon>
        <taxon>Clostridia</taxon>
        <taxon>Lachnospirales</taxon>
        <taxon>Vallitaleaceae</taxon>
        <taxon>Vallitalea</taxon>
    </lineage>
</organism>
<evidence type="ECO:0000313" key="2">
    <source>
        <dbReference type="Proteomes" id="UP001374599"/>
    </source>
</evidence>
<protein>
    <submittedName>
        <fullName evidence="1">Hsp20/alpha crystallin family protein</fullName>
    </submittedName>
</protein>
<keyword evidence="2" id="KW-1185">Reference proteome</keyword>
<evidence type="ECO:0000313" key="1">
    <source>
        <dbReference type="EMBL" id="GMQ60934.1"/>
    </source>
</evidence>
<dbReference type="EMBL" id="BTPU01000002">
    <property type="protein sequence ID" value="GMQ60934.1"/>
    <property type="molecule type" value="Genomic_DNA"/>
</dbReference>
<proteinExistence type="predicted"/>
<gene>
    <name evidence="1" type="ORF">AN2V17_01610</name>
</gene>
<accession>A0ACB5UDB7</accession>